<reference evidence="4" key="1">
    <citation type="submission" date="2018-08" db="EMBL/GenBank/DDBJ databases">
        <authorList>
            <person name="Kim S.-J."/>
            <person name="Jung G.-Y."/>
        </authorList>
    </citation>
    <scope>NUCLEOTIDE SEQUENCE [LARGE SCALE GENOMIC DNA]</scope>
    <source>
        <strain evidence="4">GY_G</strain>
    </source>
</reference>
<dbReference type="Proteomes" id="UP000263833">
    <property type="component" value="Unassembled WGS sequence"/>
</dbReference>
<dbReference type="RefSeq" id="WP_115550275.1">
    <property type="nucleotide sequence ID" value="NZ_QRGP01000003.1"/>
</dbReference>
<dbReference type="Pfam" id="PF07940">
    <property type="entry name" value="Hepar_II_III_C"/>
    <property type="match status" value="1"/>
</dbReference>
<dbReference type="OrthoDB" id="9787373at2"/>
<dbReference type="Gene3D" id="1.50.10.100">
    <property type="entry name" value="Chondroitin AC/alginate lyase"/>
    <property type="match status" value="1"/>
</dbReference>
<accession>A0A371B1V1</accession>
<evidence type="ECO:0000256" key="1">
    <source>
        <dbReference type="ARBA" id="ARBA00004196"/>
    </source>
</evidence>
<name>A0A371B1V1_9SPHN</name>
<feature type="domain" description="Heparinase II/III-like C-terminal" evidence="2">
    <location>
        <begin position="325"/>
        <end position="569"/>
    </location>
</feature>
<dbReference type="InterPro" id="IPR008929">
    <property type="entry name" value="Chondroitin_lyas"/>
</dbReference>
<evidence type="ECO:0000259" key="2">
    <source>
        <dbReference type="Pfam" id="PF07940"/>
    </source>
</evidence>
<proteinExistence type="predicted"/>
<dbReference type="AlphaFoldDB" id="A0A371B1V1"/>
<dbReference type="GO" id="GO:0016829">
    <property type="term" value="F:lyase activity"/>
    <property type="evidence" value="ECO:0007669"/>
    <property type="project" value="InterPro"/>
</dbReference>
<dbReference type="GO" id="GO:0030313">
    <property type="term" value="C:cell envelope"/>
    <property type="evidence" value="ECO:0007669"/>
    <property type="project" value="UniProtKB-SubCell"/>
</dbReference>
<comment type="subcellular location">
    <subcellularLocation>
        <location evidence="1">Cell envelope</location>
    </subcellularLocation>
</comment>
<evidence type="ECO:0000313" key="4">
    <source>
        <dbReference type="Proteomes" id="UP000263833"/>
    </source>
</evidence>
<sequence>MAEADLPDDTAGGNALVVRPAGRLENLTARVSLMLYQLSWRTPLHKMRITGKLPMKLLAVPADPLPGDEGRGTAIRIGKFHFMGMEQSIDAIDYDKPTLPPAFADYVHRFDWLRDLTAAVNRGEGAPLAASIAEKWLAANGDRPRMPAWRIDNSAWRFLNMASAAPYLLSSTDLIYRSKILNHFARTARHLDQSAVRATKPFDKVCGWAGVVAASLLLPEGKARRAMGEHSLEVALRELVYPDGGLLSRAPQQLMELIALLSMLRQSYIARHEAVPDFLTDTLSRNVPALLGLTHADGGLGAWQGCGHIGAERIEALVKASCVRARPLRQALDWGYQRVSAGPSVLLVDAGPPPHAKQALVGCASTLAFELSFGKQRVIVNCGGAGLVGANIPASLSRGLRTTAAHSTLCVDDSNSTALLANGQLGRGVIEVGLERRDIDKATRIEANHDGYSKAYGFVHNRVLILRSDGLELRGEDTLLPHEKHKGREEVGAHLRFHLGPDIELLLAEDRRSVVMRLDDGSSWSFVTTLGTIEVDDSIWVDENGRPNPTRQLVIGVNAPKGGMTIGWALKFLG</sequence>
<comment type="caution">
    <text evidence="3">The sequence shown here is derived from an EMBL/GenBank/DDBJ whole genome shotgun (WGS) entry which is preliminary data.</text>
</comment>
<protein>
    <submittedName>
        <fullName evidence="3">Heparinase</fullName>
    </submittedName>
</protein>
<dbReference type="InterPro" id="IPR012480">
    <property type="entry name" value="Hepar_II_III_C"/>
</dbReference>
<keyword evidence="4" id="KW-1185">Reference proteome</keyword>
<evidence type="ECO:0000313" key="3">
    <source>
        <dbReference type="EMBL" id="RDV01497.1"/>
    </source>
</evidence>
<dbReference type="EMBL" id="QRGP01000003">
    <property type="protein sequence ID" value="RDV01497.1"/>
    <property type="molecule type" value="Genomic_DNA"/>
</dbReference>
<organism evidence="3 4">
    <name type="scientific">Sphingorhabdus pulchriflava</name>
    <dbReference type="NCBI Taxonomy" id="2292257"/>
    <lineage>
        <taxon>Bacteria</taxon>
        <taxon>Pseudomonadati</taxon>
        <taxon>Pseudomonadota</taxon>
        <taxon>Alphaproteobacteria</taxon>
        <taxon>Sphingomonadales</taxon>
        <taxon>Sphingomonadaceae</taxon>
        <taxon>Sphingorhabdus</taxon>
    </lineage>
</organism>
<gene>
    <name evidence="3" type="ORF">DXH95_14475</name>
</gene>
<dbReference type="Gene3D" id="2.70.98.70">
    <property type="match status" value="1"/>
</dbReference>